<dbReference type="RefSeq" id="WP_133868271.1">
    <property type="nucleotide sequence ID" value="NZ_SOAU01000001.1"/>
</dbReference>
<evidence type="ECO:0000313" key="2">
    <source>
        <dbReference type="EMBL" id="TDT15853.1"/>
    </source>
</evidence>
<reference evidence="2 3" key="1">
    <citation type="submission" date="2019-03" db="EMBL/GenBank/DDBJ databases">
        <title>Sequencing the genomes of 1000 actinobacteria strains.</title>
        <authorList>
            <person name="Klenk H.-P."/>
        </authorList>
    </citation>
    <scope>NUCLEOTIDE SEQUENCE [LARGE SCALE GENOMIC DNA]</scope>
    <source>
        <strain evidence="2 3">DSM 18936</strain>
    </source>
</reference>
<dbReference type="EMBL" id="SOAU01000001">
    <property type="protein sequence ID" value="TDT15853.1"/>
    <property type="molecule type" value="Genomic_DNA"/>
</dbReference>
<name>A0A4R7I095_9ACTN</name>
<accession>A0A4R7I095</accession>
<feature type="transmembrane region" description="Helical" evidence="1">
    <location>
        <begin position="37"/>
        <end position="57"/>
    </location>
</feature>
<evidence type="ECO:0000313" key="3">
    <source>
        <dbReference type="Proteomes" id="UP000294558"/>
    </source>
</evidence>
<proteinExistence type="predicted"/>
<sequence length="65" mass="6863">MRTKDVGLAGLRGWRSSVAGAVATPVSRRSSFDEDQIKSVIGAVFLILSLLYIVGAIKDLVADGD</sequence>
<gene>
    <name evidence="2" type="ORF">BDK89_1432</name>
</gene>
<keyword evidence="1" id="KW-0812">Transmembrane</keyword>
<keyword evidence="1" id="KW-0472">Membrane</keyword>
<evidence type="ECO:0000256" key="1">
    <source>
        <dbReference type="SAM" id="Phobius"/>
    </source>
</evidence>
<dbReference type="Proteomes" id="UP000294558">
    <property type="component" value="Unassembled WGS sequence"/>
</dbReference>
<dbReference type="AlphaFoldDB" id="A0A4R7I095"/>
<organism evidence="2 3">
    <name type="scientific">Ilumatobacter fluminis</name>
    <dbReference type="NCBI Taxonomy" id="467091"/>
    <lineage>
        <taxon>Bacteria</taxon>
        <taxon>Bacillati</taxon>
        <taxon>Actinomycetota</taxon>
        <taxon>Acidimicrobiia</taxon>
        <taxon>Acidimicrobiales</taxon>
        <taxon>Ilumatobacteraceae</taxon>
        <taxon>Ilumatobacter</taxon>
    </lineage>
</organism>
<comment type="caution">
    <text evidence="2">The sequence shown here is derived from an EMBL/GenBank/DDBJ whole genome shotgun (WGS) entry which is preliminary data.</text>
</comment>
<protein>
    <submittedName>
        <fullName evidence="2">Uncharacterized protein</fullName>
    </submittedName>
</protein>
<keyword evidence="1" id="KW-1133">Transmembrane helix</keyword>
<dbReference type="OrthoDB" id="5193315at2"/>
<keyword evidence="3" id="KW-1185">Reference proteome</keyword>